<evidence type="ECO:0000256" key="1">
    <source>
        <dbReference type="SAM" id="Coils"/>
    </source>
</evidence>
<feature type="compositionally biased region" description="Acidic residues" evidence="2">
    <location>
        <begin position="1070"/>
        <end position="1080"/>
    </location>
</feature>
<feature type="compositionally biased region" description="Acidic residues" evidence="2">
    <location>
        <begin position="946"/>
        <end position="964"/>
    </location>
</feature>
<evidence type="ECO:0000313" key="4">
    <source>
        <dbReference type="Proteomes" id="UP000241890"/>
    </source>
</evidence>
<proteinExistence type="predicted"/>
<feature type="region of interest" description="Disordered" evidence="2">
    <location>
        <begin position="933"/>
        <end position="976"/>
    </location>
</feature>
<name>A0A2R5GVX9_9STRA</name>
<dbReference type="AlphaFoldDB" id="A0A2R5GVX9"/>
<feature type="non-terminal residue" evidence="3">
    <location>
        <position position="1080"/>
    </location>
</feature>
<sequence>MSAKSANPSSAPSAAAQASTQAGKENTSAAAQASTQAGKETLANKQASSKDPPTEVNPGPGPDPKSLRNVLGATYHFLYALGWDVEFDSKTMCVESLRLPPSTFDLVGDLGVSRFNSKKSIFDYIDRTPGLAGPERLFRNAFVNEEHVIGKRKEYDRKKNELAKEFAELERQAIALAKKVTEAKMALRNKRSRQNRNAAWATFDALEAERAEVEAKKADMKAKQQHVDKNFWAHQGVYTFVKQVKTQAIREGTRPKLTAAQSHAFVCAPYFSAAAACNAPDAPKIEDTLLWTGDIMNRSAPIINQLNGDLHARYKRTDLKGDCGGLLRLHAEHSLEFARVVVGNAVLLENALNEGESREKSAETHATEVARSITYAYEFSFDILQLAAQSSMLLRNLFLTMSNRIDKRWPNHPHLKNPRFQKMHTSALSFNSALGLVGEDGLSCLSYGAVRDLWSNFYQSDQTRHARAAILLTRMIRDDRDTLNRQSCHKAPRRRVGFDIASMATVVPAPPALRACSTPEICEMFAEVYRDTSNAKLLDMIFANDSFLYDLQGGRSSAKGTCFLKCAKNLIMGMQAAWKRDPQALMAVSKRSPVTKAFSLVAHRAIDLLHGAANSVLKVYKEGTKAYSLKVAMAPQLQSCLQILDAALASAPRCIDDAKCNGSAFSMILAHGCWRVRHLVFHTLTKGALGSDVVLSVLREALDAHDGLAIRVNLCPIMQGRCPNCAVRAMHAVYVGGKEKRCLEPHFARSMDVYAILHVYANGYREVVRDFERSGRPVPTCEDRSQDGACCGGAGANASVSESMCDVLRDLDLFMASRQYPPVSADETKRHFASATRSPWLRHFIEFAKEHACLGRNDILASATFDEVWHVLRLMSWQYFPYGGLEGSWRYALPSVKKSSDGTLGVNMWVKEDDLLDYVKRTPDVAEAVRRRLEEEASPMSSSNDSESDEEDVASDADDEEDHDGESHHAGNDNQSDQDILEIATFNDIWGILRILSWQYFPYSGLESSWSYALPEVKKSSEGTLGVDMWVREEEVLDFVKRTPRYANEVRRQLEAAATSGILEGAASESSDDDDEVEVG</sequence>
<gene>
    <name evidence="3" type="ORF">FCC1311_112092</name>
</gene>
<reference evidence="3 4" key="1">
    <citation type="submission" date="2017-12" db="EMBL/GenBank/DDBJ databases">
        <title>Sequencing, de novo assembly and annotation of complete genome of a new Thraustochytrid species, strain FCC1311.</title>
        <authorList>
            <person name="Sedici K."/>
            <person name="Godart F."/>
            <person name="Aiese Cigliano R."/>
            <person name="Sanseverino W."/>
            <person name="Barakat M."/>
            <person name="Ortet P."/>
            <person name="Marechal E."/>
            <person name="Cagnac O."/>
            <person name="Amato A."/>
        </authorList>
    </citation>
    <scope>NUCLEOTIDE SEQUENCE [LARGE SCALE GENOMIC DNA]</scope>
</reference>
<dbReference type="Proteomes" id="UP000241890">
    <property type="component" value="Unassembled WGS sequence"/>
</dbReference>
<comment type="caution">
    <text evidence="3">The sequence shown here is derived from an EMBL/GenBank/DDBJ whole genome shotgun (WGS) entry which is preliminary data.</text>
</comment>
<dbReference type="EMBL" id="BEYU01000244">
    <property type="protein sequence ID" value="GBG34987.1"/>
    <property type="molecule type" value="Genomic_DNA"/>
</dbReference>
<feature type="compositionally biased region" description="Low complexity" evidence="2">
    <location>
        <begin position="1"/>
        <end position="37"/>
    </location>
</feature>
<evidence type="ECO:0000256" key="2">
    <source>
        <dbReference type="SAM" id="MobiDB-lite"/>
    </source>
</evidence>
<evidence type="ECO:0000313" key="3">
    <source>
        <dbReference type="EMBL" id="GBG34987.1"/>
    </source>
</evidence>
<dbReference type="InParanoid" id="A0A2R5GVX9"/>
<keyword evidence="1" id="KW-0175">Coiled coil</keyword>
<feature type="coiled-coil region" evidence="1">
    <location>
        <begin position="152"/>
        <end position="179"/>
    </location>
</feature>
<feature type="region of interest" description="Disordered" evidence="2">
    <location>
        <begin position="1061"/>
        <end position="1080"/>
    </location>
</feature>
<organism evidence="3 4">
    <name type="scientific">Hondaea fermentalgiana</name>
    <dbReference type="NCBI Taxonomy" id="2315210"/>
    <lineage>
        <taxon>Eukaryota</taxon>
        <taxon>Sar</taxon>
        <taxon>Stramenopiles</taxon>
        <taxon>Bigyra</taxon>
        <taxon>Labyrinthulomycetes</taxon>
        <taxon>Thraustochytrida</taxon>
        <taxon>Thraustochytriidae</taxon>
        <taxon>Hondaea</taxon>
    </lineage>
</organism>
<feature type="region of interest" description="Disordered" evidence="2">
    <location>
        <begin position="1"/>
        <end position="67"/>
    </location>
</feature>
<protein>
    <submittedName>
        <fullName evidence="3">Uncharacterized protein</fullName>
    </submittedName>
</protein>
<keyword evidence="4" id="KW-1185">Reference proteome</keyword>
<accession>A0A2R5GVX9</accession>